<dbReference type="InterPro" id="IPR033887">
    <property type="entry name" value="PTS_IIA_man"/>
</dbReference>
<keyword evidence="3" id="KW-0963">Cytoplasm</keyword>
<feature type="domain" description="PTS EIIA type-4" evidence="8">
    <location>
        <begin position="4"/>
        <end position="123"/>
    </location>
</feature>
<dbReference type="PANTHER" id="PTHR33799">
    <property type="entry name" value="PTS PERMEASE-RELATED-RELATED"/>
    <property type="match status" value="1"/>
</dbReference>
<comment type="caution">
    <text evidence="9">The sequence shown here is derived from an EMBL/GenBank/DDBJ whole genome shotgun (WGS) entry which is preliminary data.</text>
</comment>
<evidence type="ECO:0000256" key="6">
    <source>
        <dbReference type="ARBA" id="ARBA00022683"/>
    </source>
</evidence>
<organism evidence="9 10">
    <name type="scientific">Laedolimicola ammoniilytica</name>
    <dbReference type="NCBI Taxonomy" id="2981771"/>
    <lineage>
        <taxon>Bacteria</taxon>
        <taxon>Bacillati</taxon>
        <taxon>Bacillota</taxon>
        <taxon>Clostridia</taxon>
        <taxon>Lachnospirales</taxon>
        <taxon>Lachnospiraceae</taxon>
        <taxon>Laedolimicola</taxon>
    </lineage>
</organism>
<dbReference type="PANTHER" id="PTHR33799:SF1">
    <property type="entry name" value="PTS SYSTEM MANNOSE-SPECIFIC EIIAB COMPONENT-RELATED"/>
    <property type="match status" value="1"/>
</dbReference>
<keyword evidence="10" id="KW-1185">Reference proteome</keyword>
<dbReference type="InterPro" id="IPR051471">
    <property type="entry name" value="Bacterial_PTS_sugar_comp"/>
</dbReference>
<dbReference type="InterPro" id="IPR036662">
    <property type="entry name" value="PTS_EIIA_man-typ_sf"/>
</dbReference>
<comment type="subcellular location">
    <subcellularLocation>
        <location evidence="1">Cytoplasm</location>
    </subcellularLocation>
</comment>
<reference evidence="9 10" key="1">
    <citation type="journal article" date="2021" name="ISME Commun">
        <title>Automated analysis of genomic sequences facilitates high-throughput and comprehensive description of bacteria.</title>
        <authorList>
            <person name="Hitch T.C.A."/>
        </authorList>
    </citation>
    <scope>NUCLEOTIDE SEQUENCE [LARGE SCALE GENOMIC DNA]</scope>
    <source>
        <strain evidence="9 10">Sanger_04</strain>
    </source>
</reference>
<proteinExistence type="predicted"/>
<evidence type="ECO:0000313" key="10">
    <source>
        <dbReference type="Proteomes" id="UP001652461"/>
    </source>
</evidence>
<evidence type="ECO:0000256" key="1">
    <source>
        <dbReference type="ARBA" id="ARBA00004496"/>
    </source>
</evidence>
<dbReference type="Proteomes" id="UP001652461">
    <property type="component" value="Unassembled WGS sequence"/>
</dbReference>
<sequence length="138" mass="14930">MDNKPQILLLTHGGWGMSLVKGVRMILGAVDFVSEVPLLPEMTLPEYLGKVKAEVEKLPEGSIILTDVFGGTTTNVGAKLGRDFHIKVYSGLNAPMLLEACSQITFTGTVNCDAVLQSGKDAVKDVIEEVEQSLKKER</sequence>
<dbReference type="PROSITE" id="PS51096">
    <property type="entry name" value="PTS_EIIA_TYPE_4"/>
    <property type="match status" value="1"/>
</dbReference>
<evidence type="ECO:0000256" key="5">
    <source>
        <dbReference type="ARBA" id="ARBA00022679"/>
    </source>
</evidence>
<dbReference type="CDD" id="cd00006">
    <property type="entry name" value="PTS_IIA_man"/>
    <property type="match status" value="1"/>
</dbReference>
<keyword evidence="7" id="KW-0418">Kinase</keyword>
<keyword evidence="4 9" id="KW-0762">Sugar transport</keyword>
<dbReference type="Pfam" id="PF03610">
    <property type="entry name" value="EIIA-man"/>
    <property type="match status" value="1"/>
</dbReference>
<evidence type="ECO:0000256" key="3">
    <source>
        <dbReference type="ARBA" id="ARBA00022490"/>
    </source>
</evidence>
<dbReference type="EMBL" id="JAOQKC010000014">
    <property type="protein sequence ID" value="MCU6697453.1"/>
    <property type="molecule type" value="Genomic_DNA"/>
</dbReference>
<name>A0ABT2RYU4_9FIRM</name>
<evidence type="ECO:0000313" key="9">
    <source>
        <dbReference type="EMBL" id="MCU6697453.1"/>
    </source>
</evidence>
<dbReference type="InterPro" id="IPR004701">
    <property type="entry name" value="PTS_EIIA_man-typ"/>
</dbReference>
<gene>
    <name evidence="9" type="ORF">OCV63_11200</name>
</gene>
<keyword evidence="6" id="KW-0598">Phosphotransferase system</keyword>
<keyword evidence="5" id="KW-0808">Transferase</keyword>
<evidence type="ECO:0000256" key="4">
    <source>
        <dbReference type="ARBA" id="ARBA00022597"/>
    </source>
</evidence>
<accession>A0ABT2RYU4</accession>
<dbReference type="Gene3D" id="3.40.50.510">
    <property type="entry name" value="Phosphotransferase system, mannose-type IIA component"/>
    <property type="match status" value="1"/>
</dbReference>
<dbReference type="RefSeq" id="WP_262670820.1">
    <property type="nucleotide sequence ID" value="NZ_JAOQKC010000014.1"/>
</dbReference>
<dbReference type="SUPFAM" id="SSF53062">
    <property type="entry name" value="PTS system fructose IIA component-like"/>
    <property type="match status" value="1"/>
</dbReference>
<evidence type="ECO:0000256" key="7">
    <source>
        <dbReference type="ARBA" id="ARBA00022777"/>
    </source>
</evidence>
<evidence type="ECO:0000256" key="2">
    <source>
        <dbReference type="ARBA" id="ARBA00022448"/>
    </source>
</evidence>
<protein>
    <submittedName>
        <fullName evidence="9">PTS sugar transporter subunit IIA</fullName>
    </submittedName>
</protein>
<keyword evidence="2" id="KW-0813">Transport</keyword>
<evidence type="ECO:0000259" key="8">
    <source>
        <dbReference type="PROSITE" id="PS51096"/>
    </source>
</evidence>